<accession>A0A376EM13</accession>
<evidence type="ECO:0000313" key="1">
    <source>
        <dbReference type="EMBL" id="STD11469.1"/>
    </source>
</evidence>
<gene>
    <name evidence="1" type="ORF">NCTC13533_05031</name>
</gene>
<sequence length="52" mass="6279">MKIPAWIQWAQFDNMLTLNLENYDMAQMFIHIVKSEKSLTIEEFLYHESNES</sequence>
<proteinExistence type="predicted"/>
<evidence type="ECO:0000313" key="2">
    <source>
        <dbReference type="Proteomes" id="UP000255224"/>
    </source>
</evidence>
<dbReference type="RefSeq" id="WP_228426846.1">
    <property type="nucleotide sequence ID" value="NZ_UFVQ01000003.1"/>
</dbReference>
<dbReference type="Proteomes" id="UP000255224">
    <property type="component" value="Unassembled WGS sequence"/>
</dbReference>
<reference evidence="1 2" key="1">
    <citation type="submission" date="2018-06" db="EMBL/GenBank/DDBJ databases">
        <authorList>
            <consortium name="Pathogen Informatics"/>
            <person name="Doyle S."/>
        </authorList>
    </citation>
    <scope>NUCLEOTIDE SEQUENCE [LARGE SCALE GENOMIC DNA]</scope>
    <source>
        <strain evidence="1 2">NCTC13533</strain>
    </source>
</reference>
<dbReference type="AlphaFoldDB" id="A0A376EM13"/>
<name>A0A376EM13_CHRCU</name>
<dbReference type="EMBL" id="UFVQ01000003">
    <property type="protein sequence ID" value="STD11469.1"/>
    <property type="molecule type" value="Genomic_DNA"/>
</dbReference>
<protein>
    <submittedName>
        <fullName evidence="1">Uncharacterized protein</fullName>
    </submittedName>
</protein>
<organism evidence="1 2">
    <name type="scientific">Chryseobacterium carnipullorum</name>
    <dbReference type="NCBI Taxonomy" id="1124835"/>
    <lineage>
        <taxon>Bacteria</taxon>
        <taxon>Pseudomonadati</taxon>
        <taxon>Bacteroidota</taxon>
        <taxon>Flavobacteriia</taxon>
        <taxon>Flavobacteriales</taxon>
        <taxon>Weeksellaceae</taxon>
        <taxon>Chryseobacterium group</taxon>
        <taxon>Chryseobacterium</taxon>
    </lineage>
</organism>